<proteinExistence type="predicted"/>
<dbReference type="InterPro" id="IPR036097">
    <property type="entry name" value="HisK_dim/P_sf"/>
</dbReference>
<accession>A0A8J3XQK8</accession>
<dbReference type="AlphaFoldDB" id="A0A8J3XQK8"/>
<dbReference type="SUPFAM" id="SSF55874">
    <property type="entry name" value="ATPase domain of HSP90 chaperone/DNA topoisomerase II/histidine kinase"/>
    <property type="match status" value="1"/>
</dbReference>
<dbReference type="Pfam" id="PF00512">
    <property type="entry name" value="HisKA"/>
    <property type="match status" value="1"/>
</dbReference>
<evidence type="ECO:0000256" key="2">
    <source>
        <dbReference type="ARBA" id="ARBA00004236"/>
    </source>
</evidence>
<keyword evidence="4" id="KW-0597">Phosphoprotein</keyword>
<sequence length="302" mass="32610">MNRIWSSAEQITEHALRQQRQFAADASHELRTPLAAVRVELEAALLYPADACEAISGALGALNRLETIVADLLLLADIGTVPPAAGDEVDLGRLVTGELRCRSGRRPIRLHREAGVTVEGSRPLLSRLVASLLDNAERHSATMVDVEVRRDGERALLSVGNDGEPVPEEDRERMFDLFSRRDTARSRSDGGPGLGLAIVREVVEAHGGDILVQDAEPGVRFVVRLPLASSAQTPPGEHWPYGRPLDAVAPNSPLTSSREVREVRHLRGQRGAAGEPAHDPSMALLAQLPFEPSSRPRSGCAT</sequence>
<evidence type="ECO:0000256" key="1">
    <source>
        <dbReference type="ARBA" id="ARBA00000085"/>
    </source>
</evidence>
<feature type="region of interest" description="Disordered" evidence="11">
    <location>
        <begin position="231"/>
        <end position="259"/>
    </location>
</feature>
<evidence type="ECO:0000256" key="7">
    <source>
        <dbReference type="ARBA" id="ARBA00022777"/>
    </source>
</evidence>
<dbReference type="Proteomes" id="UP000644610">
    <property type="component" value="Unassembled WGS sequence"/>
</dbReference>
<dbReference type="InterPro" id="IPR050428">
    <property type="entry name" value="TCS_sensor_his_kinase"/>
</dbReference>
<dbReference type="PANTHER" id="PTHR45436:SF5">
    <property type="entry name" value="SENSOR HISTIDINE KINASE TRCS"/>
    <property type="match status" value="1"/>
</dbReference>
<keyword evidence="6" id="KW-0812">Transmembrane</keyword>
<dbReference type="PROSITE" id="PS50109">
    <property type="entry name" value="HIS_KIN"/>
    <property type="match status" value="1"/>
</dbReference>
<evidence type="ECO:0000256" key="9">
    <source>
        <dbReference type="ARBA" id="ARBA00023012"/>
    </source>
</evidence>
<dbReference type="Gene3D" id="3.30.565.10">
    <property type="entry name" value="Histidine kinase-like ATPase, C-terminal domain"/>
    <property type="match status" value="1"/>
</dbReference>
<dbReference type="InterPro" id="IPR004358">
    <property type="entry name" value="Sig_transdc_His_kin-like_C"/>
</dbReference>
<comment type="catalytic activity">
    <reaction evidence="1">
        <text>ATP + protein L-histidine = ADP + protein N-phospho-L-histidine.</text>
        <dbReference type="EC" id="2.7.13.3"/>
    </reaction>
</comment>
<evidence type="ECO:0000313" key="13">
    <source>
        <dbReference type="EMBL" id="GII49325.1"/>
    </source>
</evidence>
<evidence type="ECO:0000256" key="8">
    <source>
        <dbReference type="ARBA" id="ARBA00022989"/>
    </source>
</evidence>
<evidence type="ECO:0000256" key="6">
    <source>
        <dbReference type="ARBA" id="ARBA00022692"/>
    </source>
</evidence>
<evidence type="ECO:0000259" key="12">
    <source>
        <dbReference type="PROSITE" id="PS50109"/>
    </source>
</evidence>
<keyword evidence="14" id="KW-1185">Reference proteome</keyword>
<keyword evidence="10" id="KW-0472">Membrane</keyword>
<keyword evidence="7" id="KW-0418">Kinase</keyword>
<dbReference type="CDD" id="cd00075">
    <property type="entry name" value="HATPase"/>
    <property type="match status" value="1"/>
</dbReference>
<dbReference type="SMART" id="SM00387">
    <property type="entry name" value="HATPase_c"/>
    <property type="match status" value="1"/>
</dbReference>
<evidence type="ECO:0000256" key="4">
    <source>
        <dbReference type="ARBA" id="ARBA00022553"/>
    </source>
</evidence>
<organism evidence="13 14">
    <name type="scientific">Planotetraspora silvatica</name>
    <dbReference type="NCBI Taxonomy" id="234614"/>
    <lineage>
        <taxon>Bacteria</taxon>
        <taxon>Bacillati</taxon>
        <taxon>Actinomycetota</taxon>
        <taxon>Actinomycetes</taxon>
        <taxon>Streptosporangiales</taxon>
        <taxon>Streptosporangiaceae</taxon>
        <taxon>Planotetraspora</taxon>
    </lineage>
</organism>
<dbReference type="RefSeq" id="WP_203978908.1">
    <property type="nucleotide sequence ID" value="NZ_BAAAKY010000028.1"/>
</dbReference>
<dbReference type="SMART" id="SM00388">
    <property type="entry name" value="HisKA"/>
    <property type="match status" value="1"/>
</dbReference>
<dbReference type="InterPro" id="IPR005467">
    <property type="entry name" value="His_kinase_dom"/>
</dbReference>
<dbReference type="SUPFAM" id="SSF47384">
    <property type="entry name" value="Homodimeric domain of signal transducing histidine kinase"/>
    <property type="match status" value="1"/>
</dbReference>
<keyword evidence="9" id="KW-0902">Two-component regulatory system</keyword>
<evidence type="ECO:0000256" key="10">
    <source>
        <dbReference type="ARBA" id="ARBA00023136"/>
    </source>
</evidence>
<dbReference type="GO" id="GO:0005886">
    <property type="term" value="C:plasma membrane"/>
    <property type="evidence" value="ECO:0007669"/>
    <property type="project" value="UniProtKB-SubCell"/>
</dbReference>
<dbReference type="PRINTS" id="PR00344">
    <property type="entry name" value="BCTRLSENSOR"/>
</dbReference>
<evidence type="ECO:0000256" key="3">
    <source>
        <dbReference type="ARBA" id="ARBA00012438"/>
    </source>
</evidence>
<comment type="subcellular location">
    <subcellularLocation>
        <location evidence="2">Cell membrane</location>
    </subcellularLocation>
</comment>
<dbReference type="Pfam" id="PF02518">
    <property type="entry name" value="HATPase_c"/>
    <property type="match status" value="1"/>
</dbReference>
<keyword evidence="5" id="KW-0808">Transferase</keyword>
<dbReference type="GO" id="GO:0000155">
    <property type="term" value="F:phosphorelay sensor kinase activity"/>
    <property type="evidence" value="ECO:0007669"/>
    <property type="project" value="InterPro"/>
</dbReference>
<evidence type="ECO:0000256" key="5">
    <source>
        <dbReference type="ARBA" id="ARBA00022679"/>
    </source>
</evidence>
<dbReference type="Gene3D" id="1.10.287.130">
    <property type="match status" value="1"/>
</dbReference>
<dbReference type="InterPro" id="IPR003661">
    <property type="entry name" value="HisK_dim/P_dom"/>
</dbReference>
<gene>
    <name evidence="13" type="ORF">Psi02_57490</name>
</gene>
<evidence type="ECO:0000313" key="14">
    <source>
        <dbReference type="Proteomes" id="UP000644610"/>
    </source>
</evidence>
<dbReference type="CDD" id="cd00082">
    <property type="entry name" value="HisKA"/>
    <property type="match status" value="1"/>
</dbReference>
<dbReference type="InterPro" id="IPR003594">
    <property type="entry name" value="HATPase_dom"/>
</dbReference>
<dbReference type="InterPro" id="IPR036890">
    <property type="entry name" value="HATPase_C_sf"/>
</dbReference>
<name>A0A8J3XQK8_9ACTN</name>
<comment type="caution">
    <text evidence="13">The sequence shown here is derived from an EMBL/GenBank/DDBJ whole genome shotgun (WGS) entry which is preliminary data.</text>
</comment>
<dbReference type="EMBL" id="BOOQ01000041">
    <property type="protein sequence ID" value="GII49325.1"/>
    <property type="molecule type" value="Genomic_DNA"/>
</dbReference>
<dbReference type="PANTHER" id="PTHR45436">
    <property type="entry name" value="SENSOR HISTIDINE KINASE YKOH"/>
    <property type="match status" value="1"/>
</dbReference>
<keyword evidence="8" id="KW-1133">Transmembrane helix</keyword>
<protein>
    <recommendedName>
        <fullName evidence="3">histidine kinase</fullName>
        <ecNumber evidence="3">2.7.13.3</ecNumber>
    </recommendedName>
</protein>
<evidence type="ECO:0000256" key="11">
    <source>
        <dbReference type="SAM" id="MobiDB-lite"/>
    </source>
</evidence>
<feature type="domain" description="Histidine kinase" evidence="12">
    <location>
        <begin position="25"/>
        <end position="229"/>
    </location>
</feature>
<dbReference type="EC" id="2.7.13.3" evidence="3"/>
<reference evidence="13" key="1">
    <citation type="submission" date="2021-01" db="EMBL/GenBank/DDBJ databases">
        <title>Whole genome shotgun sequence of Planotetraspora silvatica NBRC 100141.</title>
        <authorList>
            <person name="Komaki H."/>
            <person name="Tamura T."/>
        </authorList>
    </citation>
    <scope>NUCLEOTIDE SEQUENCE</scope>
    <source>
        <strain evidence="13">NBRC 100141</strain>
    </source>
</reference>